<name>A0ABR1JU94_9AGAR</name>
<evidence type="ECO:0000313" key="3">
    <source>
        <dbReference type="Proteomes" id="UP001498398"/>
    </source>
</evidence>
<feature type="region of interest" description="Disordered" evidence="1">
    <location>
        <begin position="1"/>
        <end position="95"/>
    </location>
</feature>
<proteinExistence type="predicted"/>
<dbReference type="EMBL" id="JBANRG010000008">
    <property type="protein sequence ID" value="KAK7464321.1"/>
    <property type="molecule type" value="Genomic_DNA"/>
</dbReference>
<dbReference type="Proteomes" id="UP001498398">
    <property type="component" value="Unassembled WGS sequence"/>
</dbReference>
<organism evidence="2 3">
    <name type="scientific">Marasmiellus scandens</name>
    <dbReference type="NCBI Taxonomy" id="2682957"/>
    <lineage>
        <taxon>Eukaryota</taxon>
        <taxon>Fungi</taxon>
        <taxon>Dikarya</taxon>
        <taxon>Basidiomycota</taxon>
        <taxon>Agaricomycotina</taxon>
        <taxon>Agaricomycetes</taxon>
        <taxon>Agaricomycetidae</taxon>
        <taxon>Agaricales</taxon>
        <taxon>Marasmiineae</taxon>
        <taxon>Omphalotaceae</taxon>
        <taxon>Marasmiellus</taxon>
    </lineage>
</organism>
<accession>A0ABR1JU94</accession>
<sequence>MPAANAAGVLRTFNNARITSTTVTRTESIPTNSRHSIKDPGGAPQPLMYQDIDRPERSQAVDRTSEPISSNASPQPQPDSHGAKTHEGSSKSKQW</sequence>
<feature type="compositionally biased region" description="Basic and acidic residues" evidence="1">
    <location>
        <begin position="81"/>
        <end position="95"/>
    </location>
</feature>
<comment type="caution">
    <text evidence="2">The sequence shown here is derived from an EMBL/GenBank/DDBJ whole genome shotgun (WGS) entry which is preliminary data.</text>
</comment>
<keyword evidence="3" id="KW-1185">Reference proteome</keyword>
<feature type="compositionally biased region" description="Basic and acidic residues" evidence="1">
    <location>
        <begin position="51"/>
        <end position="65"/>
    </location>
</feature>
<evidence type="ECO:0000256" key="1">
    <source>
        <dbReference type="SAM" id="MobiDB-lite"/>
    </source>
</evidence>
<evidence type="ECO:0000313" key="2">
    <source>
        <dbReference type="EMBL" id="KAK7464321.1"/>
    </source>
</evidence>
<protein>
    <submittedName>
        <fullName evidence="2">Uncharacterized protein</fullName>
    </submittedName>
</protein>
<reference evidence="2 3" key="1">
    <citation type="submission" date="2024-01" db="EMBL/GenBank/DDBJ databases">
        <title>A draft genome for the cacao thread blight pathogen Marasmiellus scandens.</title>
        <authorList>
            <person name="Baruah I.K."/>
            <person name="Leung J."/>
            <person name="Bukari Y."/>
            <person name="Amoako-Attah I."/>
            <person name="Meinhardt L.W."/>
            <person name="Bailey B.A."/>
            <person name="Cohen S.P."/>
        </authorList>
    </citation>
    <scope>NUCLEOTIDE SEQUENCE [LARGE SCALE GENOMIC DNA]</scope>
    <source>
        <strain evidence="2 3">GH-19</strain>
    </source>
</reference>
<gene>
    <name evidence="2" type="ORF">VKT23_006489</name>
</gene>
<feature type="compositionally biased region" description="Polar residues" evidence="1">
    <location>
        <begin position="12"/>
        <end position="34"/>
    </location>
</feature>